<feature type="domain" description="BioF2-like acetyltransferase" evidence="1">
    <location>
        <begin position="174"/>
        <end position="323"/>
    </location>
</feature>
<reference evidence="2" key="1">
    <citation type="journal article" date="2012" name="J. Microbiol. Biotechnol.">
        <title>Ramlibacter ginsenosidimutans sp. nov., with ginsenoside-converting activity.</title>
        <authorList>
            <person name="Wang L."/>
            <person name="An D.S."/>
            <person name="Kim S.G."/>
            <person name="Jin F.X."/>
            <person name="Kim S.C."/>
            <person name="Lee S.T."/>
            <person name="Im W.T."/>
        </authorList>
    </citation>
    <scope>NUCLEOTIDE SEQUENCE</scope>
    <source>
        <strain evidence="2">KACC 17527</strain>
    </source>
</reference>
<dbReference type="Pfam" id="PF13480">
    <property type="entry name" value="Acetyltransf_6"/>
    <property type="match status" value="1"/>
</dbReference>
<evidence type="ECO:0000313" key="3">
    <source>
        <dbReference type="Proteomes" id="UP000630528"/>
    </source>
</evidence>
<dbReference type="InterPro" id="IPR038740">
    <property type="entry name" value="BioF2-like_GNAT_dom"/>
</dbReference>
<name>A0A934TT07_9BURK</name>
<keyword evidence="3" id="KW-1185">Reference proteome</keyword>
<evidence type="ECO:0000313" key="2">
    <source>
        <dbReference type="EMBL" id="MBK6006720.1"/>
    </source>
</evidence>
<dbReference type="Gene3D" id="3.40.630.30">
    <property type="match status" value="1"/>
</dbReference>
<comment type="caution">
    <text evidence="2">The sequence shown here is derived from an EMBL/GenBank/DDBJ whole genome shotgun (WGS) entry which is preliminary data.</text>
</comment>
<dbReference type="Proteomes" id="UP000630528">
    <property type="component" value="Unassembled WGS sequence"/>
</dbReference>
<accession>A0A934TT07</accession>
<sequence>MSTVSSPPRLLEAQVLTDAAQLQRLVPEWEELWRADPRATPFQSPRWLLPWWRHIGRGALLTLAWRDAQGALAGLAPLYVWPDADGRRQLFPLGIATTDYLDVLARPGSEEVVARDLFARLHDLHERWDVLHFPQQRAGSPLLAAAAAHPRAHVLAGEPNPVLALDAPGRIPRSTLANLRTCRNRAAGIGSLSFATANAQEIPACLDALQRLHAQRWTQRGEPGVLAGTAVRAAHSESAPLLHAAGLLRLHVLRLAGETVAVLHALADAPQRAARSHYYYISGFDPGHAFFSPGSLLLAHAIEQAQGEGAVAFDFLRGAEPYKYRWGAADRPMFTLRLASR</sequence>
<organism evidence="2 3">
    <name type="scientific">Ramlibacter ginsenosidimutans</name>
    <dbReference type="NCBI Taxonomy" id="502333"/>
    <lineage>
        <taxon>Bacteria</taxon>
        <taxon>Pseudomonadati</taxon>
        <taxon>Pseudomonadota</taxon>
        <taxon>Betaproteobacteria</taxon>
        <taxon>Burkholderiales</taxon>
        <taxon>Comamonadaceae</taxon>
        <taxon>Ramlibacter</taxon>
    </lineage>
</organism>
<protein>
    <submittedName>
        <fullName evidence="2">GNAT family N-acetyltransferase</fullName>
    </submittedName>
</protein>
<dbReference type="AlphaFoldDB" id="A0A934TT07"/>
<gene>
    <name evidence="2" type="ORF">JJB11_11515</name>
</gene>
<dbReference type="RefSeq" id="WP_201170741.1">
    <property type="nucleotide sequence ID" value="NZ_JAEPWM010000004.1"/>
</dbReference>
<evidence type="ECO:0000259" key="1">
    <source>
        <dbReference type="Pfam" id="PF13480"/>
    </source>
</evidence>
<proteinExistence type="predicted"/>
<dbReference type="InterPro" id="IPR016181">
    <property type="entry name" value="Acyl_CoA_acyltransferase"/>
</dbReference>
<dbReference type="SUPFAM" id="SSF55729">
    <property type="entry name" value="Acyl-CoA N-acyltransferases (Nat)"/>
    <property type="match status" value="1"/>
</dbReference>
<dbReference type="EMBL" id="JAEPWM010000004">
    <property type="protein sequence ID" value="MBK6006720.1"/>
    <property type="molecule type" value="Genomic_DNA"/>
</dbReference>
<reference evidence="2" key="2">
    <citation type="submission" date="2021-01" db="EMBL/GenBank/DDBJ databases">
        <authorList>
            <person name="Kang M."/>
        </authorList>
    </citation>
    <scope>NUCLEOTIDE SEQUENCE</scope>
    <source>
        <strain evidence="2">KACC 17527</strain>
    </source>
</reference>